<dbReference type="Proteomes" id="UP000230713">
    <property type="component" value="Unassembled WGS sequence"/>
</dbReference>
<evidence type="ECO:0000313" key="4">
    <source>
        <dbReference type="EMBL" id="PIV13878.1"/>
    </source>
</evidence>
<dbReference type="Gene3D" id="2.60.120.10">
    <property type="entry name" value="Jelly Rolls"/>
    <property type="match status" value="1"/>
</dbReference>
<dbReference type="GO" id="GO:0005829">
    <property type="term" value="C:cytosol"/>
    <property type="evidence" value="ECO:0007669"/>
    <property type="project" value="TreeGrafter"/>
</dbReference>
<dbReference type="GO" id="GO:0000271">
    <property type="term" value="P:polysaccharide biosynthetic process"/>
    <property type="evidence" value="ECO:0007669"/>
    <property type="project" value="TreeGrafter"/>
</dbReference>
<feature type="active site" description="Proton donor" evidence="1">
    <location>
        <position position="132"/>
    </location>
</feature>
<dbReference type="Pfam" id="PF00908">
    <property type="entry name" value="dTDP_sugar_isom"/>
    <property type="match status" value="1"/>
</dbReference>
<evidence type="ECO:0000313" key="7">
    <source>
        <dbReference type="Proteomes" id="UP000230713"/>
    </source>
</evidence>
<proteinExistence type="inferred from homology"/>
<accession>A0A2H9M445</accession>
<dbReference type="GO" id="GO:0019305">
    <property type="term" value="P:dTDP-rhamnose biosynthetic process"/>
    <property type="evidence" value="ECO:0007669"/>
    <property type="project" value="UniProtKB-UniRule"/>
</dbReference>
<dbReference type="EC" id="5.1.3.13" evidence="3"/>
<accession>A0A2H9P893</accession>
<comment type="catalytic activity">
    <reaction evidence="3">
        <text>dTDP-4-dehydro-6-deoxy-alpha-D-glucose = dTDP-4-dehydro-beta-L-rhamnose</text>
        <dbReference type="Rhea" id="RHEA:16969"/>
        <dbReference type="ChEBI" id="CHEBI:57649"/>
        <dbReference type="ChEBI" id="CHEBI:62830"/>
        <dbReference type="EC" id="5.1.3.13"/>
    </reaction>
</comment>
<dbReference type="PANTHER" id="PTHR21047:SF2">
    <property type="entry name" value="THYMIDINE DIPHOSPHO-4-KETO-RHAMNOSE 3,5-EPIMERASE"/>
    <property type="match status" value="1"/>
</dbReference>
<dbReference type="EMBL" id="PFMG01000055">
    <property type="protein sequence ID" value="PIY99697.1"/>
    <property type="molecule type" value="Genomic_DNA"/>
</dbReference>
<dbReference type="UniPathway" id="UPA00124"/>
<dbReference type="GO" id="GO:0008830">
    <property type="term" value="F:dTDP-4-dehydrorhamnose 3,5-epimerase activity"/>
    <property type="evidence" value="ECO:0007669"/>
    <property type="project" value="UniProtKB-UniRule"/>
</dbReference>
<name>A0A2H9M445_HUBC1</name>
<dbReference type="Proteomes" id="UP000228874">
    <property type="component" value="Unassembled WGS sequence"/>
</dbReference>
<dbReference type="InterPro" id="IPR011051">
    <property type="entry name" value="RmlC_Cupin_sf"/>
</dbReference>
<dbReference type="NCBIfam" id="TIGR01221">
    <property type="entry name" value="rmlC"/>
    <property type="match status" value="1"/>
</dbReference>
<evidence type="ECO:0000313" key="5">
    <source>
        <dbReference type="EMBL" id="PIY99697.1"/>
    </source>
</evidence>
<dbReference type="EMBL" id="PEUT01000010">
    <property type="protein sequence ID" value="PIV13878.1"/>
    <property type="molecule type" value="Genomic_DNA"/>
</dbReference>
<gene>
    <name evidence="4" type="primary">rfbC</name>
    <name evidence="4" type="ORF">COS45_00515</name>
    <name evidence="5" type="ORF">COY63_02210</name>
</gene>
<reference evidence="6 7" key="2">
    <citation type="submission" date="2017-09" db="EMBL/GenBank/DDBJ databases">
        <title>Depth-based differentiation of microbial function through sediment-hosted aquifers and enrichment of novel symbionts in the deep terrestrial subsurface.</title>
        <authorList>
            <person name="Probst A.J."/>
            <person name="Ladd B."/>
            <person name="Jarett J.K."/>
            <person name="Geller-Mcgrath D.E."/>
            <person name="Sieber C.M.K."/>
            <person name="Emerson J.B."/>
            <person name="Anantharaman K."/>
            <person name="Thomas B.C."/>
            <person name="Malmstrom R."/>
            <person name="Stieglmeier M."/>
            <person name="Klingl A."/>
            <person name="Woyke T."/>
            <person name="Ryan C.M."/>
            <person name="Banfield J.F."/>
        </authorList>
    </citation>
    <scope>NUCLEOTIDE SEQUENCE [LARGE SCALE GENOMIC DNA]</scope>
</reference>
<organism evidence="4 7">
    <name type="scientific">Huberarchaeum crystalense</name>
    <dbReference type="NCBI Taxonomy" id="2014257"/>
    <lineage>
        <taxon>Archaea</taxon>
        <taxon>Candidatus Huberarchaeota</taxon>
        <taxon>Candidatus Huberarchaeia</taxon>
        <taxon>Candidatus Huberarchaeales</taxon>
        <taxon>Candidatus Huberarchaeaceae</taxon>
        <taxon>Candidatus Huberarchaeum</taxon>
    </lineage>
</organism>
<feature type="site" description="Participates in a stacking interaction with the thymidine ring of dTDP-4-oxo-6-deoxyglucose" evidence="2">
    <location>
        <position position="138"/>
    </location>
</feature>
<dbReference type="PANTHER" id="PTHR21047">
    <property type="entry name" value="DTDP-6-DEOXY-D-GLUCOSE-3,5 EPIMERASE"/>
    <property type="match status" value="1"/>
</dbReference>
<evidence type="ECO:0000256" key="1">
    <source>
        <dbReference type="PIRSR" id="PIRSR600888-1"/>
    </source>
</evidence>
<comment type="pathway">
    <text evidence="3">Carbohydrate biosynthesis; dTDP-L-rhamnose biosynthesis.</text>
</comment>
<dbReference type="InterPro" id="IPR000888">
    <property type="entry name" value="RmlC-like"/>
</dbReference>
<protein>
    <recommendedName>
        <fullName evidence="3">dTDP-4-dehydrorhamnose 3,5-epimerase</fullName>
        <ecNumber evidence="3">5.1.3.13</ecNumber>
    </recommendedName>
    <alternativeName>
        <fullName evidence="3">Thymidine diphospho-4-keto-rhamnose 3,5-epimerase</fullName>
    </alternativeName>
</protein>
<dbReference type="InterPro" id="IPR014710">
    <property type="entry name" value="RmlC-like_jellyroll"/>
</dbReference>
<feature type="active site" description="Proton acceptor" evidence="1">
    <location>
        <position position="62"/>
    </location>
</feature>
<evidence type="ECO:0000256" key="2">
    <source>
        <dbReference type="PIRSR" id="PIRSR600888-3"/>
    </source>
</evidence>
<dbReference type="CDD" id="cd00438">
    <property type="entry name" value="cupin_RmlC"/>
    <property type="match status" value="1"/>
</dbReference>
<evidence type="ECO:0000313" key="6">
    <source>
        <dbReference type="Proteomes" id="UP000228874"/>
    </source>
</evidence>
<dbReference type="AlphaFoldDB" id="A0A2H9M445"/>
<reference evidence="4" key="1">
    <citation type="submission" date="2017-09" db="EMBL/GenBank/DDBJ databases">
        <title>Depth-based differentiation of microbial function through sediment-hosted aquifers and enrichment of novel symbionts in the deep terrestrial subsurface.</title>
        <authorList>
            <person name="Probst A.J."/>
            <person name="Ladd B."/>
            <person name="Jarett J.K."/>
            <person name="Geller-Mcgrath D.E."/>
            <person name="Sieber C.M."/>
            <person name="Emerson J.B."/>
            <person name="Anantharaman K."/>
            <person name="Thomas B.C."/>
            <person name="Malmstrom R."/>
            <person name="Stieglmeier M."/>
            <person name="Klingl A."/>
            <person name="Woyke T."/>
            <person name="Ryan C.M."/>
            <person name="Banfield J.F."/>
        </authorList>
    </citation>
    <scope>NUCLEOTIDE SEQUENCE [LARGE SCALE GENOMIC DNA]</scope>
    <source>
        <strain evidence="4">CG03_land_8_20_14_0_80_31_114</strain>
        <strain evidence="5">CG_4_10_14_0_8_um_filter_31_133</strain>
    </source>
</reference>
<dbReference type="SUPFAM" id="SSF51182">
    <property type="entry name" value="RmlC-like cupins"/>
    <property type="match status" value="1"/>
</dbReference>
<evidence type="ECO:0000256" key="3">
    <source>
        <dbReference type="RuleBase" id="RU364069"/>
    </source>
</evidence>
<comment type="function">
    <text evidence="3">Catalyzes the epimerization of the C3' and C5'positions of dTDP-6-deoxy-D-xylo-4-hexulose, forming dTDP-6-deoxy-L-lyxo-4-hexulose.</text>
</comment>
<comment type="similarity">
    <text evidence="3">Belongs to the dTDP-4-dehydrorhamnose 3,5-epimerase family.</text>
</comment>
<keyword evidence="3" id="KW-0413">Isomerase</keyword>
<sequence>MIITERKIKGVFEIQLEPREDKRGFFMRTYDDKLFKEQGIHRNWVQENHSLSVEKGVIRGLHFQFPPHSETKLVRVVCGKIYDVFVDLRKDSLTFGQWDSIELSSDNKKMIYIPRGLAHGFCTLTKNCEVLYKVDNYYASDNEGIIRWNDQGLKINWPVDNPIISEKDSNAKSFKEFVEIHGGLEI</sequence>
<comment type="caution">
    <text evidence="4">The sequence shown here is derived from an EMBL/GenBank/DDBJ whole genome shotgun (WGS) entry which is preliminary data.</text>
</comment>
<comment type="subunit">
    <text evidence="3">Homodimer.</text>
</comment>